<organism evidence="1 2">
    <name type="scientific">Micromonospora polyrhachis</name>
    <dbReference type="NCBI Taxonomy" id="1282883"/>
    <lineage>
        <taxon>Bacteria</taxon>
        <taxon>Bacillati</taxon>
        <taxon>Actinomycetota</taxon>
        <taxon>Actinomycetes</taxon>
        <taxon>Micromonosporales</taxon>
        <taxon>Micromonosporaceae</taxon>
        <taxon>Micromonospora</taxon>
    </lineage>
</organism>
<proteinExistence type="predicted"/>
<name>A0A7W7ST11_9ACTN</name>
<gene>
    <name evidence="1" type="ORF">FHR38_004175</name>
</gene>
<dbReference type="AlphaFoldDB" id="A0A7W7ST11"/>
<dbReference type="Proteomes" id="UP000578819">
    <property type="component" value="Unassembled WGS sequence"/>
</dbReference>
<keyword evidence="2" id="KW-1185">Reference proteome</keyword>
<reference evidence="1 2" key="1">
    <citation type="submission" date="2020-08" db="EMBL/GenBank/DDBJ databases">
        <title>Sequencing the genomes of 1000 actinobacteria strains.</title>
        <authorList>
            <person name="Klenk H.-P."/>
        </authorList>
    </citation>
    <scope>NUCLEOTIDE SEQUENCE [LARGE SCALE GENOMIC DNA]</scope>
    <source>
        <strain evidence="1 2">DSM 45886</strain>
    </source>
</reference>
<dbReference type="RefSeq" id="WP_184536218.1">
    <property type="nucleotide sequence ID" value="NZ_JACHJW010000001.1"/>
</dbReference>
<evidence type="ECO:0000313" key="2">
    <source>
        <dbReference type="Proteomes" id="UP000578819"/>
    </source>
</evidence>
<comment type="caution">
    <text evidence="1">The sequence shown here is derived from an EMBL/GenBank/DDBJ whole genome shotgun (WGS) entry which is preliminary data.</text>
</comment>
<dbReference type="EMBL" id="JACHJW010000001">
    <property type="protein sequence ID" value="MBB4960442.1"/>
    <property type="molecule type" value="Genomic_DNA"/>
</dbReference>
<sequence length="182" mass="19559">MQPWPRLLLPVGLYQGAFPDIEDDGAGERHEVRVADHMLELNGTQFACWRAPDGTAGTAELPELRERGLVIDVAPEEDAAVVFAHGWRITPLLLGLGHSRLVPDHFGIGLPGLERVTVTPLTYEVWVRSAVSPSLWAACASLTDFGVLAMIDVTDPAAVLRTVLLELPGLLAASAAALEPAW</sequence>
<evidence type="ECO:0000313" key="1">
    <source>
        <dbReference type="EMBL" id="MBB4960442.1"/>
    </source>
</evidence>
<accession>A0A7W7ST11</accession>
<protein>
    <submittedName>
        <fullName evidence="1">Uncharacterized protein</fullName>
    </submittedName>
</protein>